<evidence type="ECO:0000256" key="1">
    <source>
        <dbReference type="SAM" id="MobiDB-lite"/>
    </source>
</evidence>
<feature type="region of interest" description="Disordered" evidence="1">
    <location>
        <begin position="1"/>
        <end position="54"/>
    </location>
</feature>
<accession>A0A0K2V6S7</accession>
<feature type="non-terminal residue" evidence="2">
    <location>
        <position position="1"/>
    </location>
</feature>
<name>A0A0K2V6S7_LEPSM</name>
<organism evidence="2">
    <name type="scientific">Lepeophtheirus salmonis</name>
    <name type="common">Salmon louse</name>
    <name type="synonym">Caligus salmonis</name>
    <dbReference type="NCBI Taxonomy" id="72036"/>
    <lineage>
        <taxon>Eukaryota</taxon>
        <taxon>Metazoa</taxon>
        <taxon>Ecdysozoa</taxon>
        <taxon>Arthropoda</taxon>
        <taxon>Crustacea</taxon>
        <taxon>Multicrustacea</taxon>
        <taxon>Hexanauplia</taxon>
        <taxon>Copepoda</taxon>
        <taxon>Siphonostomatoida</taxon>
        <taxon>Caligidae</taxon>
        <taxon>Lepeophtheirus</taxon>
    </lineage>
</organism>
<protein>
    <submittedName>
        <fullName evidence="2">Uncharacterized protein</fullName>
    </submittedName>
</protein>
<proteinExistence type="predicted"/>
<feature type="compositionally biased region" description="Basic and acidic residues" evidence="1">
    <location>
        <begin position="26"/>
        <end position="37"/>
    </location>
</feature>
<evidence type="ECO:0000313" key="2">
    <source>
        <dbReference type="EMBL" id="CDW46184.1"/>
    </source>
</evidence>
<sequence>IKNNNQKVQLSPHEKTENQFPRSKQRVREDHSKETLLPKRSQNSKQESIEQQKFHQLKPKRKFIYAEIAKKGTEIIIVRKIVITSPWLSGKSNKILDTYYIRIISTTESSTKLLPDYEGRRYTNKRAVLYVSNYAAELYVHKVILTDTTLLPTL</sequence>
<dbReference type="AlphaFoldDB" id="A0A0K2V6S7"/>
<dbReference type="EMBL" id="HACA01028823">
    <property type="protein sequence ID" value="CDW46184.1"/>
    <property type="molecule type" value="Transcribed_RNA"/>
</dbReference>
<reference evidence="2" key="1">
    <citation type="submission" date="2014-05" db="EMBL/GenBank/DDBJ databases">
        <authorList>
            <person name="Chronopoulou M."/>
        </authorList>
    </citation>
    <scope>NUCLEOTIDE SEQUENCE</scope>
    <source>
        <tissue evidence="2">Whole organism</tissue>
    </source>
</reference>